<dbReference type="EMBL" id="MINN01000033">
    <property type="protein sequence ID" value="OIU73061.1"/>
    <property type="molecule type" value="Genomic_DNA"/>
</dbReference>
<reference evidence="1 2" key="1">
    <citation type="submission" date="2016-09" db="EMBL/GenBank/DDBJ databases">
        <title>Bacillus aquimaris SAMM genome sequence reveals colonization and biosurfactant production capacities.</title>
        <authorList>
            <person name="Waghmode S.R."/>
            <person name="Suryavanshi M.V."/>
        </authorList>
    </citation>
    <scope>NUCLEOTIDE SEQUENCE [LARGE SCALE GENOMIC DNA]</scope>
    <source>
        <strain evidence="1 2">SAMM</strain>
    </source>
</reference>
<protein>
    <submittedName>
        <fullName evidence="1">Uncharacterized protein</fullName>
    </submittedName>
</protein>
<dbReference type="AlphaFoldDB" id="A0A1J6W5Z1"/>
<dbReference type="OrthoDB" id="2452975at2"/>
<dbReference type="RefSeq" id="WP_071616937.1">
    <property type="nucleotide sequence ID" value="NZ_MINN01000033.1"/>
</dbReference>
<name>A0A1J6W5Z1_9BACI</name>
<comment type="caution">
    <text evidence="1">The sequence shown here is derived from an EMBL/GenBank/DDBJ whole genome shotgun (WGS) entry which is preliminary data.</text>
</comment>
<proteinExistence type="predicted"/>
<evidence type="ECO:0000313" key="2">
    <source>
        <dbReference type="Proteomes" id="UP000182062"/>
    </source>
</evidence>
<accession>A0A1J6W5Z1</accession>
<organism evidence="1 2">
    <name type="scientific">Rossellomorea aquimaris</name>
    <dbReference type="NCBI Taxonomy" id="189382"/>
    <lineage>
        <taxon>Bacteria</taxon>
        <taxon>Bacillati</taxon>
        <taxon>Bacillota</taxon>
        <taxon>Bacilli</taxon>
        <taxon>Bacillales</taxon>
        <taxon>Bacillaceae</taxon>
        <taxon>Rossellomorea</taxon>
    </lineage>
</organism>
<keyword evidence="2" id="KW-1185">Reference proteome</keyword>
<dbReference type="Proteomes" id="UP000182062">
    <property type="component" value="Unassembled WGS sequence"/>
</dbReference>
<sequence length="248" mass="28009">MTMKMKAILSGAVLFLVAGSLAVYWFYFSEPDALPGEKQMVKAINELLPEAQAGEIQEVINIDGKHAAAPFISKEGIYGVSTWVWHRHKWKLGTVRTKGEPKIWKVDPEDPSTYRIVWNINPSEKNIDTLNFYYKRDRNYSVSGTRHEYTPSIRMKKEVSFGENPYGVLKLPDDWIAVMEEMADGASHNGVFPLEGIMRQVASGIGWIPLDENGKETFPESAVNGSSYHTGLVEEEHMMIVNLDEVVE</sequence>
<gene>
    <name evidence="1" type="ORF">BHE18_15370</name>
</gene>
<evidence type="ECO:0000313" key="1">
    <source>
        <dbReference type="EMBL" id="OIU73061.1"/>
    </source>
</evidence>